<protein>
    <submittedName>
        <fullName evidence="1">Uncharacterized protein</fullName>
    </submittedName>
</protein>
<reference evidence="1 2" key="1">
    <citation type="journal article" date="2018" name="Cell">
        <title>The Chara Genome: Secondary Complexity and Implications for Plant Terrestrialization.</title>
        <authorList>
            <person name="Nishiyama T."/>
            <person name="Sakayama H."/>
            <person name="Vries J.D."/>
            <person name="Buschmann H."/>
            <person name="Saint-Marcoux D."/>
            <person name="Ullrich K.K."/>
            <person name="Haas F.B."/>
            <person name="Vanderstraeten L."/>
            <person name="Becker D."/>
            <person name="Lang D."/>
            <person name="Vosolsobe S."/>
            <person name="Rombauts S."/>
            <person name="Wilhelmsson P.K.I."/>
            <person name="Janitza P."/>
            <person name="Kern R."/>
            <person name="Heyl A."/>
            <person name="Rumpler F."/>
            <person name="Villalobos L.I.A.C."/>
            <person name="Clay J.M."/>
            <person name="Skokan R."/>
            <person name="Toyoda A."/>
            <person name="Suzuki Y."/>
            <person name="Kagoshima H."/>
            <person name="Schijlen E."/>
            <person name="Tajeshwar N."/>
            <person name="Catarino B."/>
            <person name="Hetherington A.J."/>
            <person name="Saltykova A."/>
            <person name="Bonnot C."/>
            <person name="Breuninger H."/>
            <person name="Symeonidi A."/>
            <person name="Radhakrishnan G.V."/>
            <person name="Van Nieuwerburgh F."/>
            <person name="Deforce D."/>
            <person name="Chang C."/>
            <person name="Karol K.G."/>
            <person name="Hedrich R."/>
            <person name="Ulvskov P."/>
            <person name="Glockner G."/>
            <person name="Delwiche C.F."/>
            <person name="Petrasek J."/>
            <person name="Van de Peer Y."/>
            <person name="Friml J."/>
            <person name="Beilby M."/>
            <person name="Dolan L."/>
            <person name="Kohara Y."/>
            <person name="Sugano S."/>
            <person name="Fujiyama A."/>
            <person name="Delaux P.-M."/>
            <person name="Quint M."/>
            <person name="TheiBen G."/>
            <person name="Hagemann M."/>
            <person name="Harholt J."/>
            <person name="Dunand C."/>
            <person name="Zachgo S."/>
            <person name="Langdale J."/>
            <person name="Maumus F."/>
            <person name="Straeten D.V.D."/>
            <person name="Gould S.B."/>
            <person name="Rensing S.A."/>
        </authorList>
    </citation>
    <scope>NUCLEOTIDE SEQUENCE [LARGE SCALE GENOMIC DNA]</scope>
    <source>
        <strain evidence="1 2">S276</strain>
    </source>
</reference>
<keyword evidence="2" id="KW-1185">Reference proteome</keyword>
<organism evidence="1 2">
    <name type="scientific">Chara braunii</name>
    <name type="common">Braun's stonewort</name>
    <dbReference type="NCBI Taxonomy" id="69332"/>
    <lineage>
        <taxon>Eukaryota</taxon>
        <taxon>Viridiplantae</taxon>
        <taxon>Streptophyta</taxon>
        <taxon>Charophyceae</taxon>
        <taxon>Charales</taxon>
        <taxon>Characeae</taxon>
        <taxon>Chara</taxon>
    </lineage>
</organism>
<dbReference type="EMBL" id="BFEA01000436">
    <property type="protein sequence ID" value="GBG83327.1"/>
    <property type="molecule type" value="Genomic_DNA"/>
</dbReference>
<sequence length="486" mass="54592">MFRSCFTRKNPTGRVMWYEKSYARLIRTAGIPPKEFFPRGWWDELTCKYEWLKEQPWSSKPAQALIATLKPEILDGMKRMVETGDFPNFFCMIGFSDVANLACVWDLGKDAFVAKLLDTAVCLEKKKTNYEKECLELPARTAKVEQMFVKIWGLDHSHLQGQAAATPAVGCTIAGALTMDDKEMAELNAAIAAVTATASCTPEKASSSQGRQYTAFAPLPSLHEVEHTSTGFTHALWKLDTFNHLAPFSVMGERSATWLEDVVIGWRYGEALGAEVCKPVRVFRKFRMNGWEARYVPEFCQYGTGRHAEFPNTVTIKMLPEEGTLHVFTNDTGIMNNGQLQLMLNAGLNHIPLRSLDEEFTMDEVEVALDKILTTQRCDEELSLGEDRQVKVIVRENAMKFIRNFRTKRMHILGEPINSMAVRGEIEWLTSRYGTPTPAPHDGVQGGQAILQMDYEHDGFGALPGSRRLRVSAEAPGRVCSGPLHK</sequence>
<proteinExistence type="predicted"/>
<dbReference type="Proteomes" id="UP000265515">
    <property type="component" value="Unassembled WGS sequence"/>
</dbReference>
<comment type="caution">
    <text evidence="1">The sequence shown here is derived from an EMBL/GenBank/DDBJ whole genome shotgun (WGS) entry which is preliminary data.</text>
</comment>
<dbReference type="AlphaFoldDB" id="A0A388LLZ9"/>
<evidence type="ECO:0000313" key="1">
    <source>
        <dbReference type="EMBL" id="GBG83327.1"/>
    </source>
</evidence>
<gene>
    <name evidence="1" type="ORF">CBR_g37040</name>
</gene>
<dbReference type="Gramene" id="GBG83327">
    <property type="protein sequence ID" value="GBG83327"/>
    <property type="gene ID" value="CBR_g37040"/>
</dbReference>
<name>A0A388LLZ9_CHABU</name>
<evidence type="ECO:0000313" key="2">
    <source>
        <dbReference type="Proteomes" id="UP000265515"/>
    </source>
</evidence>
<accession>A0A388LLZ9</accession>